<comment type="caution">
    <text evidence="2">The sequence shown here is derived from an EMBL/GenBank/DDBJ whole genome shotgun (WGS) entry which is preliminary data.</text>
</comment>
<name>A0A7J5BEV5_9MICO</name>
<dbReference type="AlphaFoldDB" id="A0A7J5BEV5"/>
<accession>A0A7J5BEV5</accession>
<keyword evidence="3" id="KW-1185">Reference proteome</keyword>
<gene>
    <name evidence="2" type="ORF">F8O05_00270</name>
</gene>
<organism evidence="2 3">
    <name type="scientific">Gulosibacter chungangensis</name>
    <dbReference type="NCBI Taxonomy" id="979746"/>
    <lineage>
        <taxon>Bacteria</taxon>
        <taxon>Bacillati</taxon>
        <taxon>Actinomycetota</taxon>
        <taxon>Actinomycetes</taxon>
        <taxon>Micrococcales</taxon>
        <taxon>Microbacteriaceae</taxon>
        <taxon>Gulosibacter</taxon>
    </lineage>
</organism>
<proteinExistence type="predicted"/>
<dbReference type="InterPro" id="IPR032716">
    <property type="entry name" value="ACC_epsilon"/>
</dbReference>
<dbReference type="EMBL" id="WBKB01000001">
    <property type="protein sequence ID" value="KAB1644755.1"/>
    <property type="molecule type" value="Genomic_DNA"/>
</dbReference>
<feature type="region of interest" description="Disordered" evidence="1">
    <location>
        <begin position="1"/>
        <end position="20"/>
    </location>
</feature>
<dbReference type="GO" id="GO:0004658">
    <property type="term" value="F:propionyl-CoA carboxylase activity"/>
    <property type="evidence" value="ECO:0007669"/>
    <property type="project" value="InterPro"/>
</dbReference>
<evidence type="ECO:0000313" key="2">
    <source>
        <dbReference type="EMBL" id="KAB1644755.1"/>
    </source>
</evidence>
<dbReference type="GO" id="GO:0003989">
    <property type="term" value="F:acetyl-CoA carboxylase activity"/>
    <property type="evidence" value="ECO:0007669"/>
    <property type="project" value="InterPro"/>
</dbReference>
<protein>
    <submittedName>
        <fullName evidence="2">Acyl-CoA carboxylase subunit epsilon</fullName>
    </submittedName>
</protein>
<dbReference type="Proteomes" id="UP000433493">
    <property type="component" value="Unassembled WGS sequence"/>
</dbReference>
<dbReference type="OrthoDB" id="5118874at2"/>
<dbReference type="Pfam" id="PF13822">
    <property type="entry name" value="ACC_epsilon"/>
    <property type="match status" value="1"/>
</dbReference>
<sequence>MAIEPRGGQPRINIPDLDITDSLEPGDAALVRGNPTEEELGAVAATLAVLFEEGVSADRPRDMREKLSPWARSQRFLQGGMRSGDPLFGRYR</sequence>
<dbReference type="RefSeq" id="WP_158050755.1">
    <property type="nucleotide sequence ID" value="NZ_WBKB01000001.1"/>
</dbReference>
<reference evidence="2 3" key="1">
    <citation type="submission" date="2019-09" db="EMBL/GenBank/DDBJ databases">
        <title>Phylogeny of genus Pseudoclavibacter and closely related genus.</title>
        <authorList>
            <person name="Li Y."/>
        </authorList>
    </citation>
    <scope>NUCLEOTIDE SEQUENCE [LARGE SCALE GENOMIC DNA]</scope>
    <source>
        <strain evidence="2 3">KCTC 13959</strain>
    </source>
</reference>
<evidence type="ECO:0000256" key="1">
    <source>
        <dbReference type="SAM" id="MobiDB-lite"/>
    </source>
</evidence>
<evidence type="ECO:0000313" key="3">
    <source>
        <dbReference type="Proteomes" id="UP000433493"/>
    </source>
</evidence>